<keyword evidence="6" id="KW-0813">Transport</keyword>
<dbReference type="EMBL" id="JABCIY010000093">
    <property type="protein sequence ID" value="KAF7193136.1"/>
    <property type="molecule type" value="Genomic_DNA"/>
</dbReference>
<evidence type="ECO:0000256" key="2">
    <source>
        <dbReference type="ARBA" id="ARBA00004569"/>
    </source>
</evidence>
<keyword evidence="13" id="KW-0830">Ubiquinone</keyword>
<evidence type="ECO:0000256" key="1">
    <source>
        <dbReference type="ARBA" id="ARBA00003195"/>
    </source>
</evidence>
<gene>
    <name evidence="13" type="ORF">HII31_05570</name>
</gene>
<dbReference type="PANTHER" id="PTHR20900">
    <property type="entry name" value="NADH:UBIQUINONE OXIDOREDUCTASE B18-LIKE SUBUNIT"/>
    <property type="match status" value="1"/>
</dbReference>
<dbReference type="Pfam" id="PF05676">
    <property type="entry name" value="NDUF_B7"/>
    <property type="match status" value="1"/>
</dbReference>
<sequence>SLSDQAEPPPPPTTPHLHFHAFNNTRIHKMTVAESIKDTAESVKEAVGLGGHGSTQATRKEMSDAKLPLAYRDSCAHLLIPLNKCRFDNYYLPWRCMDERHGYEKCQYEEFKLRVKKMEELRAEKGGARSN</sequence>
<accession>A0A8H6RLD6</accession>
<reference evidence="13" key="1">
    <citation type="submission" date="2020-04" db="EMBL/GenBank/DDBJ databases">
        <title>Draft genome resource of the tomato pathogen Pseudocercospora fuligena.</title>
        <authorList>
            <person name="Zaccaron A."/>
        </authorList>
    </citation>
    <scope>NUCLEOTIDE SEQUENCE</scope>
    <source>
        <strain evidence="13">PF001</strain>
    </source>
</reference>
<evidence type="ECO:0000256" key="9">
    <source>
        <dbReference type="ARBA" id="ARBA00022982"/>
    </source>
</evidence>
<evidence type="ECO:0000313" key="14">
    <source>
        <dbReference type="Proteomes" id="UP000660729"/>
    </source>
</evidence>
<evidence type="ECO:0000256" key="6">
    <source>
        <dbReference type="ARBA" id="ARBA00022448"/>
    </source>
</evidence>
<dbReference type="PROSITE" id="PS51808">
    <property type="entry name" value="CHCH"/>
    <property type="match status" value="1"/>
</dbReference>
<keyword evidence="9" id="KW-0249">Electron transport</keyword>
<evidence type="ECO:0000256" key="3">
    <source>
        <dbReference type="ARBA" id="ARBA00004637"/>
    </source>
</evidence>
<comment type="similarity">
    <text evidence="4">Belongs to the complex I NDUFB7 subunit family.</text>
</comment>
<dbReference type="Proteomes" id="UP000660729">
    <property type="component" value="Unassembled WGS sequence"/>
</dbReference>
<organism evidence="13 14">
    <name type="scientific">Pseudocercospora fuligena</name>
    <dbReference type="NCBI Taxonomy" id="685502"/>
    <lineage>
        <taxon>Eukaryota</taxon>
        <taxon>Fungi</taxon>
        <taxon>Dikarya</taxon>
        <taxon>Ascomycota</taxon>
        <taxon>Pezizomycotina</taxon>
        <taxon>Dothideomycetes</taxon>
        <taxon>Dothideomycetidae</taxon>
        <taxon>Mycosphaerellales</taxon>
        <taxon>Mycosphaerellaceae</taxon>
        <taxon>Pseudocercospora</taxon>
    </lineage>
</organism>
<dbReference type="OrthoDB" id="268414at2759"/>
<dbReference type="InterPro" id="IPR008698">
    <property type="entry name" value="NDUB7"/>
</dbReference>
<dbReference type="GO" id="GO:0005758">
    <property type="term" value="C:mitochondrial intermembrane space"/>
    <property type="evidence" value="ECO:0007669"/>
    <property type="project" value="UniProtKB-SubCell"/>
</dbReference>
<comment type="function">
    <text evidence="1">Accessory subunit of the mitochondrial membrane respiratory chain NADH dehydrogenase (Complex I), that is believed not to be involved in catalysis. Complex I functions in the transfer of electrons from NADH to the respiratory chain. The immediate electron acceptor for the enzyme is believed to be ubiquinone.</text>
</comment>
<keyword evidence="8" id="KW-0999">Mitochondrion inner membrane</keyword>
<keyword evidence="10" id="KW-0496">Mitochondrion</keyword>
<comment type="caution">
    <text evidence="13">The sequence shown here is derived from an EMBL/GenBank/DDBJ whole genome shotgun (WGS) entry which is preliminary data.</text>
</comment>
<dbReference type="GO" id="GO:0005743">
    <property type="term" value="C:mitochondrial inner membrane"/>
    <property type="evidence" value="ECO:0007669"/>
    <property type="project" value="UniProtKB-SubCell"/>
</dbReference>
<evidence type="ECO:0000256" key="5">
    <source>
        <dbReference type="ARBA" id="ARBA00018677"/>
    </source>
</evidence>
<keyword evidence="14" id="KW-1185">Reference proteome</keyword>
<evidence type="ECO:0000256" key="11">
    <source>
        <dbReference type="ARBA" id="ARBA00023136"/>
    </source>
</evidence>
<feature type="non-terminal residue" evidence="13">
    <location>
        <position position="1"/>
    </location>
</feature>
<proteinExistence type="inferred from homology"/>
<comment type="subcellular location">
    <subcellularLocation>
        <location evidence="3">Mitochondrion inner membrane</location>
        <topology evidence="3">Peripheral membrane protein</topology>
    </subcellularLocation>
    <subcellularLocation>
        <location evidence="2">Mitochondrion intermembrane space</location>
    </subcellularLocation>
</comment>
<name>A0A8H6RLD6_9PEZI</name>
<evidence type="ECO:0000256" key="12">
    <source>
        <dbReference type="ARBA" id="ARBA00023157"/>
    </source>
</evidence>
<protein>
    <recommendedName>
        <fullName evidence="5">NADH dehydrogenase [ubiquinone] 1 beta subcomplex subunit 7</fullName>
    </recommendedName>
</protein>
<dbReference type="AlphaFoldDB" id="A0A8H6RLD6"/>
<evidence type="ECO:0000256" key="7">
    <source>
        <dbReference type="ARBA" id="ARBA00022660"/>
    </source>
</evidence>
<evidence type="ECO:0000256" key="8">
    <source>
        <dbReference type="ARBA" id="ARBA00022792"/>
    </source>
</evidence>
<dbReference type="PANTHER" id="PTHR20900:SF0">
    <property type="entry name" value="NADH DEHYDROGENASE [UBIQUINONE] 1 BETA SUBCOMPLEX SUBUNIT 7"/>
    <property type="match status" value="1"/>
</dbReference>
<keyword evidence="12" id="KW-1015">Disulfide bond</keyword>
<keyword evidence="11" id="KW-0472">Membrane</keyword>
<keyword evidence="7" id="KW-0679">Respiratory chain</keyword>
<evidence type="ECO:0000256" key="4">
    <source>
        <dbReference type="ARBA" id="ARBA00008006"/>
    </source>
</evidence>
<evidence type="ECO:0000256" key="10">
    <source>
        <dbReference type="ARBA" id="ARBA00023128"/>
    </source>
</evidence>
<evidence type="ECO:0000313" key="13">
    <source>
        <dbReference type="EMBL" id="KAF7193136.1"/>
    </source>
</evidence>